<evidence type="ECO:0000313" key="1">
    <source>
        <dbReference type="EMBL" id="CDW78367.1"/>
    </source>
</evidence>
<keyword evidence="2" id="KW-1185">Reference proteome</keyword>
<sequence length="358" mass="42028">MGLGLCCSVKYSLDPFNKTPRSMKFSNNSDLYSFLGHFDRSLDEETLKLYFWSQELQKGTLSVRWYCDGENILKNGCQNELEQSNTSQLVEGYFDIHTRNLALCLKCAEEVKNPLNLIQWYAYTSENDYKNVYEIDYFVKIKNFINGGGRSNDQRILLTGFLDQKNGLSYLRVSADDLTEKIYDCTLDSYSENTINGINRNDVFGTETKIRITQIPIEIRSTTNYIDYGYQSYICDDHYFHLCEFCVRYCSWAQQRSLEHKQNWKFKWSKDDDEEETIIENLMVKYSQIYGKGLDSIGGYFITGKYNTDEAEFKKIYYDQHYYITFKGQITANKKKIKGKLFIFGDKDQEGEFELTCN</sequence>
<dbReference type="Proteomes" id="UP000039865">
    <property type="component" value="Unassembled WGS sequence"/>
</dbReference>
<dbReference type="OrthoDB" id="2148946at2759"/>
<reference evidence="1 2" key="1">
    <citation type="submission" date="2014-06" db="EMBL/GenBank/DDBJ databases">
        <authorList>
            <person name="Swart Estienne"/>
        </authorList>
    </citation>
    <scope>NUCLEOTIDE SEQUENCE [LARGE SCALE GENOMIC DNA]</scope>
    <source>
        <strain evidence="1 2">130c</strain>
    </source>
</reference>
<dbReference type="InParanoid" id="A0A078A9X2"/>
<dbReference type="EMBL" id="CCKQ01007036">
    <property type="protein sequence ID" value="CDW78367.1"/>
    <property type="molecule type" value="Genomic_DNA"/>
</dbReference>
<organism evidence="1 2">
    <name type="scientific">Stylonychia lemnae</name>
    <name type="common">Ciliate</name>
    <dbReference type="NCBI Taxonomy" id="5949"/>
    <lineage>
        <taxon>Eukaryota</taxon>
        <taxon>Sar</taxon>
        <taxon>Alveolata</taxon>
        <taxon>Ciliophora</taxon>
        <taxon>Intramacronucleata</taxon>
        <taxon>Spirotrichea</taxon>
        <taxon>Stichotrichia</taxon>
        <taxon>Sporadotrichida</taxon>
        <taxon>Oxytrichidae</taxon>
        <taxon>Stylonychinae</taxon>
        <taxon>Stylonychia</taxon>
    </lineage>
</organism>
<dbReference type="AlphaFoldDB" id="A0A078A9X2"/>
<evidence type="ECO:0000313" key="2">
    <source>
        <dbReference type="Proteomes" id="UP000039865"/>
    </source>
</evidence>
<accession>A0A078A9X2</accession>
<protein>
    <submittedName>
        <fullName evidence="1">Uncharacterized protein</fullName>
    </submittedName>
</protein>
<proteinExistence type="predicted"/>
<name>A0A078A9X2_STYLE</name>
<gene>
    <name evidence="1" type="primary">Contig8986.g9607</name>
    <name evidence="1" type="ORF">STYLEM_7344</name>
</gene>